<evidence type="ECO:0000256" key="2">
    <source>
        <dbReference type="ARBA" id="ARBA00022771"/>
    </source>
</evidence>
<feature type="non-terminal residue" evidence="8">
    <location>
        <position position="945"/>
    </location>
</feature>
<reference evidence="8 9" key="2">
    <citation type="journal article" date="2013" name="Plant Cell Physiol.">
        <title>Rice Annotation Project Database (RAP-DB): an integrative and interactive database for rice genomics.</title>
        <authorList>
            <person name="Sakai H."/>
            <person name="Lee S.S."/>
            <person name="Tanaka T."/>
            <person name="Numa H."/>
            <person name="Kim J."/>
            <person name="Kawahara Y."/>
            <person name="Wakimoto H."/>
            <person name="Yang C.C."/>
            <person name="Iwamoto M."/>
            <person name="Abe T."/>
            <person name="Yamada Y."/>
            <person name="Muto A."/>
            <person name="Inokuchi H."/>
            <person name="Ikemura T."/>
            <person name="Matsumoto T."/>
            <person name="Sasaki T."/>
            <person name="Itoh T."/>
        </authorList>
    </citation>
    <scope>NUCLEOTIDE SEQUENCE [LARGE SCALE GENOMIC DNA]</scope>
    <source>
        <strain evidence="9">cv. Nipponbare</strain>
    </source>
</reference>
<dbReference type="InterPro" id="IPR006564">
    <property type="entry name" value="Znf_PMZ"/>
</dbReference>
<dbReference type="PANTHER" id="PTHR31973:SF195">
    <property type="entry name" value="MUDR FAMILY TRANSPOSASE"/>
    <property type="match status" value="1"/>
</dbReference>
<dbReference type="InterPro" id="IPR018289">
    <property type="entry name" value="MULE_transposase_dom"/>
</dbReference>
<evidence type="ECO:0000256" key="5">
    <source>
        <dbReference type="SAM" id="MobiDB-lite"/>
    </source>
</evidence>
<gene>
    <name evidence="8" type="ordered locus">Os06g0661000</name>
    <name evidence="8" type="ORF">OSNPB_060661000</name>
</gene>
<proteinExistence type="predicted"/>
<evidence type="ECO:0000313" key="9">
    <source>
        <dbReference type="Proteomes" id="UP000059680"/>
    </source>
</evidence>
<dbReference type="InterPro" id="IPR007527">
    <property type="entry name" value="Znf_SWIM"/>
</dbReference>
<organism evidence="8 9">
    <name type="scientific">Oryza sativa subsp. japonica</name>
    <name type="common">Rice</name>
    <dbReference type="NCBI Taxonomy" id="39947"/>
    <lineage>
        <taxon>Eukaryota</taxon>
        <taxon>Viridiplantae</taxon>
        <taxon>Streptophyta</taxon>
        <taxon>Embryophyta</taxon>
        <taxon>Tracheophyta</taxon>
        <taxon>Spermatophyta</taxon>
        <taxon>Magnoliopsida</taxon>
        <taxon>Liliopsida</taxon>
        <taxon>Poales</taxon>
        <taxon>Poaceae</taxon>
        <taxon>BOP clade</taxon>
        <taxon>Oryzoideae</taxon>
        <taxon>Oryzeae</taxon>
        <taxon>Oryzinae</taxon>
        <taxon>Oryza</taxon>
        <taxon>Oryza sativa</taxon>
    </lineage>
</organism>
<keyword evidence="1" id="KW-0479">Metal-binding</keyword>
<dbReference type="InParanoid" id="A0A0P0WZR5"/>
<dbReference type="PROSITE" id="PS50966">
    <property type="entry name" value="ZF_SWIM"/>
    <property type="match status" value="1"/>
</dbReference>
<dbReference type="SMART" id="SM00575">
    <property type="entry name" value="ZnF_PMZ"/>
    <property type="match status" value="1"/>
</dbReference>
<keyword evidence="3" id="KW-0862">Zinc</keyword>
<dbReference type="eggNOG" id="ENOG502QSE3">
    <property type="taxonomic scope" value="Eukaryota"/>
</dbReference>
<sequence length="945" mass="108743">KEEGKTSELNFEAAIVIRASWLKRSRRYLINAGMSAFRVYFSEGEIMENESGVNLSNFRQCTLYHPNPDTLTMPEVWYWLTCTFSLDPGIYSVNVRVMWSRSANNIRWELKNVTRSKAWQDWLAGCRRRGYEYVMLVQACQGRVPTESAAGQSSNREELGSSSHEEDEVVAPHHGGDVGPDIQNLSIQGDEVVNRHPTGEADEGEDIPAIVEEIERVDRHAIEDEENLAAEENDDEDEQEVEEVPMPASWNLEDPGYIAENSCHDSIWFYGDGQINLGAMFRDKTGLQDAVKSWSFKTQRQFRVVKSNKTEYTVVFRLHGHVPKYESYWILSKLQEHSCLIRNTRESHRNLTAAYVANKYYKEIIEGDDLPVRHIIKLVEKGEQYTISYHKAWRAKQKAMEKRYGTFEEAYDTLSQMLNILKIRNPRTYVAVQDRESIRPPNYLVMQRAFFAFGACILAFQCSRPVLCVDGTFLTGKYRGQILTAVGADANNQIIPVAFAFVESENYESWLWFLQHLKWGVVQKRTSICIIHDRNAGLLKAIKELQEDGDGAYYWPDMHSRWCMRHMGANFFKQFNNRRLMNMFKRLCKANQSTKFDELWKQLDEVTRTHIRSKQTNINLLDVHVPQALEPMDDLIPSNGKKRRSSKNIKCFTHWIECEPNDKWALLHDTNGARHGIMTTNLAEAYNVVLSKLRPLPLTAIVEGIMHRTTMWMRTRRAAALQQMSNAQTPFCKKMAEYLQEKANKARFHTVITTGNVRRRWEVTCRTKGDFGSSTGVITHEVTLGHESDNTCSCSCNKPKLLHKPCSHVLAACAKIKLDSTSYVSTFYLKDRVLNAWSAEILGWRSLQHLVETGGDNRIYVPDLDLLKAGKGRRQTRRLRNDMDASEAGGPVRRCENCLQYGHRTRDCKNNKEGTSSTMEPMQQRARRNRRGSQGAHDREEGNLQ</sequence>
<evidence type="ECO:0000259" key="7">
    <source>
        <dbReference type="PROSITE" id="PS50966"/>
    </source>
</evidence>
<evidence type="ECO:0000256" key="4">
    <source>
        <dbReference type="PROSITE-ProRule" id="PRU00047"/>
    </source>
</evidence>
<feature type="domain" description="CCHC-type" evidence="6">
    <location>
        <begin position="893"/>
        <end position="910"/>
    </location>
</feature>
<dbReference type="GO" id="GO:0003676">
    <property type="term" value="F:nucleic acid binding"/>
    <property type="evidence" value="ECO:0007669"/>
    <property type="project" value="InterPro"/>
</dbReference>
<evidence type="ECO:0000256" key="3">
    <source>
        <dbReference type="ARBA" id="ARBA00022833"/>
    </source>
</evidence>
<dbReference type="Gramene" id="Os06t0661000-01">
    <property type="protein sequence ID" value="Os06t0661000-01"/>
    <property type="gene ID" value="Os06g0661000"/>
</dbReference>
<dbReference type="InterPro" id="IPR001878">
    <property type="entry name" value="Znf_CCHC"/>
</dbReference>
<dbReference type="OMA" id="IVEGIMH"/>
<dbReference type="Proteomes" id="UP000059680">
    <property type="component" value="Chromosome 6"/>
</dbReference>
<dbReference type="Pfam" id="PF10551">
    <property type="entry name" value="MULE"/>
    <property type="match status" value="1"/>
</dbReference>
<feature type="region of interest" description="Disordered" evidence="5">
    <location>
        <begin position="906"/>
        <end position="945"/>
    </location>
</feature>
<dbReference type="GO" id="GO:0008270">
    <property type="term" value="F:zinc ion binding"/>
    <property type="evidence" value="ECO:0007669"/>
    <property type="project" value="UniProtKB-KW"/>
</dbReference>
<evidence type="ECO:0000313" key="8">
    <source>
        <dbReference type="EMBL" id="BAS98979.1"/>
    </source>
</evidence>
<dbReference type="EMBL" id="AP014962">
    <property type="protein sequence ID" value="BAS98979.1"/>
    <property type="molecule type" value="Genomic_DNA"/>
</dbReference>
<keyword evidence="2 4" id="KW-0863">Zinc-finger</keyword>
<dbReference type="PROSITE" id="PS50158">
    <property type="entry name" value="ZF_CCHC"/>
    <property type="match status" value="1"/>
</dbReference>
<evidence type="ECO:0000259" key="6">
    <source>
        <dbReference type="PROSITE" id="PS50158"/>
    </source>
</evidence>
<dbReference type="AlphaFoldDB" id="A0A0P0WZR5"/>
<dbReference type="PANTHER" id="PTHR31973">
    <property type="entry name" value="POLYPROTEIN, PUTATIVE-RELATED"/>
    <property type="match status" value="1"/>
</dbReference>
<accession>A0A0P0WZR5</accession>
<dbReference type="Pfam" id="PF04434">
    <property type="entry name" value="SWIM"/>
    <property type="match status" value="1"/>
</dbReference>
<reference evidence="8 9" key="3">
    <citation type="journal article" date="2013" name="Rice">
        <title>Improvement of the Oryza sativa Nipponbare reference genome using next generation sequence and optical map data.</title>
        <authorList>
            <person name="Kawahara Y."/>
            <person name="de la Bastide M."/>
            <person name="Hamilton J.P."/>
            <person name="Kanamori H."/>
            <person name="McCombie W.R."/>
            <person name="Ouyang S."/>
            <person name="Schwartz D.C."/>
            <person name="Tanaka T."/>
            <person name="Wu J."/>
            <person name="Zhou S."/>
            <person name="Childs K.L."/>
            <person name="Davidson R.M."/>
            <person name="Lin H."/>
            <person name="Quesada-Ocampo L."/>
            <person name="Vaillancourt B."/>
            <person name="Sakai H."/>
            <person name="Lee S.S."/>
            <person name="Kim J."/>
            <person name="Numa H."/>
            <person name="Itoh T."/>
            <person name="Buell C.R."/>
            <person name="Matsumoto T."/>
        </authorList>
    </citation>
    <scope>NUCLEOTIDE SEQUENCE [LARGE SCALE GENOMIC DNA]</scope>
    <source>
        <strain evidence="9">cv. Nipponbare</strain>
    </source>
</reference>
<protein>
    <submittedName>
        <fullName evidence="8">Os06g0661000 protein</fullName>
    </submittedName>
</protein>
<feature type="domain" description="SWIM-type" evidence="7">
    <location>
        <begin position="780"/>
        <end position="817"/>
    </location>
</feature>
<evidence type="ECO:0000256" key="1">
    <source>
        <dbReference type="ARBA" id="ARBA00022723"/>
    </source>
</evidence>
<dbReference type="PaxDb" id="39947-A0A0P0WZR5"/>
<keyword evidence="9" id="KW-1185">Reference proteome</keyword>
<feature type="compositionally biased region" description="Basic and acidic residues" evidence="5">
    <location>
        <begin position="936"/>
        <end position="945"/>
    </location>
</feature>
<feature type="region of interest" description="Disordered" evidence="5">
    <location>
        <begin position="144"/>
        <end position="177"/>
    </location>
</feature>
<name>A0A0P0WZR5_ORYSJ</name>
<reference evidence="9" key="1">
    <citation type="journal article" date="2005" name="Nature">
        <title>The map-based sequence of the rice genome.</title>
        <authorList>
            <consortium name="International rice genome sequencing project (IRGSP)"/>
            <person name="Matsumoto T."/>
            <person name="Wu J."/>
            <person name="Kanamori H."/>
            <person name="Katayose Y."/>
            <person name="Fujisawa M."/>
            <person name="Namiki N."/>
            <person name="Mizuno H."/>
            <person name="Yamamoto K."/>
            <person name="Antonio B.A."/>
            <person name="Baba T."/>
            <person name="Sakata K."/>
            <person name="Nagamura Y."/>
            <person name="Aoki H."/>
            <person name="Arikawa K."/>
            <person name="Arita K."/>
            <person name="Bito T."/>
            <person name="Chiden Y."/>
            <person name="Fujitsuka N."/>
            <person name="Fukunaka R."/>
            <person name="Hamada M."/>
            <person name="Harada C."/>
            <person name="Hayashi A."/>
            <person name="Hijishita S."/>
            <person name="Honda M."/>
            <person name="Hosokawa S."/>
            <person name="Ichikawa Y."/>
            <person name="Idonuma A."/>
            <person name="Iijima M."/>
            <person name="Ikeda M."/>
            <person name="Ikeno M."/>
            <person name="Ito K."/>
            <person name="Ito S."/>
            <person name="Ito T."/>
            <person name="Ito Y."/>
            <person name="Ito Y."/>
            <person name="Iwabuchi A."/>
            <person name="Kamiya K."/>
            <person name="Karasawa W."/>
            <person name="Kurita K."/>
            <person name="Katagiri S."/>
            <person name="Kikuta A."/>
            <person name="Kobayashi H."/>
            <person name="Kobayashi N."/>
            <person name="Machita K."/>
            <person name="Maehara T."/>
            <person name="Masukawa M."/>
            <person name="Mizubayashi T."/>
            <person name="Mukai Y."/>
            <person name="Nagasaki H."/>
            <person name="Nagata Y."/>
            <person name="Naito S."/>
            <person name="Nakashima M."/>
            <person name="Nakama Y."/>
            <person name="Nakamichi Y."/>
            <person name="Nakamura M."/>
            <person name="Meguro A."/>
            <person name="Negishi M."/>
            <person name="Ohta I."/>
            <person name="Ohta T."/>
            <person name="Okamoto M."/>
            <person name="Ono N."/>
            <person name="Saji S."/>
            <person name="Sakaguchi M."/>
            <person name="Sakai K."/>
            <person name="Shibata M."/>
            <person name="Shimokawa T."/>
            <person name="Song J."/>
            <person name="Takazaki Y."/>
            <person name="Terasawa K."/>
            <person name="Tsugane M."/>
            <person name="Tsuji K."/>
            <person name="Ueda S."/>
            <person name="Waki K."/>
            <person name="Yamagata H."/>
            <person name="Yamamoto M."/>
            <person name="Yamamoto S."/>
            <person name="Yamane H."/>
            <person name="Yoshiki S."/>
            <person name="Yoshihara R."/>
            <person name="Yukawa K."/>
            <person name="Zhong H."/>
            <person name="Yano M."/>
            <person name="Yuan Q."/>
            <person name="Ouyang S."/>
            <person name="Liu J."/>
            <person name="Jones K.M."/>
            <person name="Gansberger K."/>
            <person name="Moffat K."/>
            <person name="Hill J."/>
            <person name="Bera J."/>
            <person name="Fadrosh D."/>
            <person name="Jin S."/>
            <person name="Johri S."/>
            <person name="Kim M."/>
            <person name="Overton L."/>
            <person name="Reardon M."/>
            <person name="Tsitrin T."/>
            <person name="Vuong H."/>
            <person name="Weaver B."/>
            <person name="Ciecko A."/>
            <person name="Tallon L."/>
            <person name="Jackson J."/>
            <person name="Pai G."/>
            <person name="Aken S.V."/>
            <person name="Utterback T."/>
            <person name="Reidmuller S."/>
            <person name="Feldblyum T."/>
            <person name="Hsiao J."/>
            <person name="Zismann V."/>
            <person name="Iobst S."/>
            <person name="de Vazeille A.R."/>
            <person name="Buell C.R."/>
            <person name="Ying K."/>
            <person name="Li Y."/>
            <person name="Lu T."/>
            <person name="Huang Y."/>
            <person name="Zhao Q."/>
            <person name="Feng Q."/>
            <person name="Zhang L."/>
            <person name="Zhu J."/>
            <person name="Weng Q."/>
            <person name="Mu J."/>
            <person name="Lu Y."/>
            <person name="Fan D."/>
            <person name="Liu Y."/>
            <person name="Guan J."/>
            <person name="Zhang Y."/>
            <person name="Yu S."/>
            <person name="Liu X."/>
            <person name="Zhang Y."/>
            <person name="Hong G."/>
            <person name="Han B."/>
            <person name="Choisne N."/>
            <person name="Demange N."/>
            <person name="Orjeda G."/>
            <person name="Samain S."/>
            <person name="Cattolico L."/>
            <person name="Pelletier E."/>
            <person name="Couloux A."/>
            <person name="Segurens B."/>
            <person name="Wincker P."/>
            <person name="D'Hont A."/>
            <person name="Scarpelli C."/>
            <person name="Weissenbach J."/>
            <person name="Salanoubat M."/>
            <person name="Quetier F."/>
            <person name="Yu Y."/>
            <person name="Kim H.R."/>
            <person name="Rambo T."/>
            <person name="Currie J."/>
            <person name="Collura K."/>
            <person name="Luo M."/>
            <person name="Yang T."/>
            <person name="Ammiraju J.S.S."/>
            <person name="Engler F."/>
            <person name="Soderlund C."/>
            <person name="Wing R.A."/>
            <person name="Palmer L.E."/>
            <person name="de la Bastide M."/>
            <person name="Spiegel L."/>
            <person name="Nascimento L."/>
            <person name="Zutavern T."/>
            <person name="O'Shaughnessy A."/>
            <person name="Dike S."/>
            <person name="Dedhia N."/>
            <person name="Preston R."/>
            <person name="Balija V."/>
            <person name="McCombie W.R."/>
            <person name="Chow T."/>
            <person name="Chen H."/>
            <person name="Chung M."/>
            <person name="Chen C."/>
            <person name="Shaw J."/>
            <person name="Wu H."/>
            <person name="Hsiao K."/>
            <person name="Chao Y."/>
            <person name="Chu M."/>
            <person name="Cheng C."/>
            <person name="Hour A."/>
            <person name="Lee P."/>
            <person name="Lin S."/>
            <person name="Lin Y."/>
            <person name="Liou J."/>
            <person name="Liu S."/>
            <person name="Hsing Y."/>
            <person name="Raghuvanshi S."/>
            <person name="Mohanty A."/>
            <person name="Bharti A.K."/>
            <person name="Gaur A."/>
            <person name="Gupta V."/>
            <person name="Kumar D."/>
            <person name="Ravi V."/>
            <person name="Vij S."/>
            <person name="Kapur A."/>
            <person name="Khurana P."/>
            <person name="Khurana P."/>
            <person name="Khurana J.P."/>
            <person name="Tyagi A.K."/>
            <person name="Gaikwad K."/>
            <person name="Singh A."/>
            <person name="Dalal V."/>
            <person name="Srivastava S."/>
            <person name="Dixit A."/>
            <person name="Pal A.K."/>
            <person name="Ghazi I.A."/>
            <person name="Yadav M."/>
            <person name="Pandit A."/>
            <person name="Bhargava A."/>
            <person name="Sureshbabu K."/>
            <person name="Batra K."/>
            <person name="Sharma T.R."/>
            <person name="Mohapatra T."/>
            <person name="Singh N.K."/>
            <person name="Messing J."/>
            <person name="Nelson A.B."/>
            <person name="Fuks G."/>
            <person name="Kavchok S."/>
            <person name="Keizer G."/>
            <person name="Linton E."/>
            <person name="Llaca V."/>
            <person name="Song R."/>
            <person name="Tanyolac B."/>
            <person name="Young S."/>
            <person name="Ho-Il K."/>
            <person name="Hahn J.H."/>
            <person name="Sangsakoo G."/>
            <person name="Vanavichit A."/>
            <person name="de Mattos Luiz.A.T."/>
            <person name="Zimmer P.D."/>
            <person name="Malone G."/>
            <person name="Dellagostin O."/>
            <person name="de Oliveira A.C."/>
            <person name="Bevan M."/>
            <person name="Bancroft I."/>
            <person name="Minx P."/>
            <person name="Cordum H."/>
            <person name="Wilson R."/>
            <person name="Cheng Z."/>
            <person name="Jin W."/>
            <person name="Jiang J."/>
            <person name="Leong S.A."/>
            <person name="Iwama H."/>
            <person name="Gojobori T."/>
            <person name="Itoh T."/>
            <person name="Niimura Y."/>
            <person name="Fujii Y."/>
            <person name="Habara T."/>
            <person name="Sakai H."/>
            <person name="Sato Y."/>
            <person name="Wilson G."/>
            <person name="Kumar K."/>
            <person name="McCouch S."/>
            <person name="Juretic N."/>
            <person name="Hoen D."/>
            <person name="Wright S."/>
            <person name="Bruskiewich R."/>
            <person name="Bureau T."/>
            <person name="Miyao A."/>
            <person name="Hirochika H."/>
            <person name="Nishikawa T."/>
            <person name="Kadowaki K."/>
            <person name="Sugiura M."/>
            <person name="Burr B."/>
            <person name="Sasaki T."/>
        </authorList>
    </citation>
    <scope>NUCLEOTIDE SEQUENCE [LARGE SCALE GENOMIC DNA]</scope>
    <source>
        <strain evidence="9">cv. Nipponbare</strain>
    </source>
</reference>